<accession>A0ABD3V4P5</accession>
<proteinExistence type="predicted"/>
<organism evidence="2 3">
    <name type="scientific">Sinanodonta woodiana</name>
    <name type="common">Chinese pond mussel</name>
    <name type="synonym">Anodonta woodiana</name>
    <dbReference type="NCBI Taxonomy" id="1069815"/>
    <lineage>
        <taxon>Eukaryota</taxon>
        <taxon>Metazoa</taxon>
        <taxon>Spiralia</taxon>
        <taxon>Lophotrochozoa</taxon>
        <taxon>Mollusca</taxon>
        <taxon>Bivalvia</taxon>
        <taxon>Autobranchia</taxon>
        <taxon>Heteroconchia</taxon>
        <taxon>Palaeoheterodonta</taxon>
        <taxon>Unionida</taxon>
        <taxon>Unionoidea</taxon>
        <taxon>Unionidae</taxon>
        <taxon>Unioninae</taxon>
        <taxon>Sinanodonta</taxon>
    </lineage>
</organism>
<dbReference type="Proteomes" id="UP001634394">
    <property type="component" value="Unassembled WGS sequence"/>
</dbReference>
<feature type="compositionally biased region" description="Basic and acidic residues" evidence="1">
    <location>
        <begin position="416"/>
        <end position="426"/>
    </location>
</feature>
<feature type="compositionally biased region" description="Polar residues" evidence="1">
    <location>
        <begin position="447"/>
        <end position="458"/>
    </location>
</feature>
<dbReference type="AlphaFoldDB" id="A0ABD3V4P5"/>
<protein>
    <submittedName>
        <fullName evidence="2">Uncharacterized protein</fullName>
    </submittedName>
</protein>
<feature type="compositionally biased region" description="Acidic residues" evidence="1">
    <location>
        <begin position="427"/>
        <end position="436"/>
    </location>
</feature>
<evidence type="ECO:0000256" key="1">
    <source>
        <dbReference type="SAM" id="MobiDB-lite"/>
    </source>
</evidence>
<feature type="region of interest" description="Disordered" evidence="1">
    <location>
        <begin position="416"/>
        <end position="458"/>
    </location>
</feature>
<feature type="region of interest" description="Disordered" evidence="1">
    <location>
        <begin position="391"/>
        <end position="410"/>
    </location>
</feature>
<evidence type="ECO:0000313" key="3">
    <source>
        <dbReference type="Proteomes" id="UP001634394"/>
    </source>
</evidence>
<feature type="region of interest" description="Disordered" evidence="1">
    <location>
        <begin position="554"/>
        <end position="586"/>
    </location>
</feature>
<feature type="compositionally biased region" description="Polar residues" evidence="1">
    <location>
        <begin position="392"/>
        <end position="406"/>
    </location>
</feature>
<evidence type="ECO:0000313" key="2">
    <source>
        <dbReference type="EMBL" id="KAL3856425.1"/>
    </source>
</evidence>
<gene>
    <name evidence="2" type="ORF">ACJMK2_011187</name>
</gene>
<comment type="caution">
    <text evidence="2">The sequence shown here is derived from an EMBL/GenBank/DDBJ whole genome shotgun (WGS) entry which is preliminary data.</text>
</comment>
<feature type="compositionally biased region" description="Polar residues" evidence="1">
    <location>
        <begin position="554"/>
        <end position="563"/>
    </location>
</feature>
<sequence>MDFSDDDENKLQVQIRRFKKAQGEKFDLENVLDGETYKLLKDHASVVPCPVELLYFPFLSAVTSCFSADTQIVVHCEWTEKPVLYCLIGARRGERKTRSLNTIKAAVRNIDQEIQALKRASVKDEQLSGKVMKDSLLLNEDDLKDDNLKDVLYSISSQRQCRVVLMDDFRVNFGSNDHFPQHISLNDFKNHYDGMTETSHDPRGLSFRDCNISFAAMLQATDLVFICQHPDPGGLLDRSLVICAPEYSSPTHLISGQTLTTTLHTVLSAIRNVHKVQKVTYTFSKNGQEQLSRCIQKLEEYKRRADNEKVWGSLNQATGQIVRLSAVMTAVANGVTMSSQTGIIPSRVINSDVVKNAFSIVKTVIKQKWILFTGKDLNDEDVLRTDSDLVAHSTNTGNTSCASISGSDDIRRDHDKEANVHSKDDVVELSDTDEVIENSSQDRRNTTDPNTDAQGPIISNVQSYSSLQGIPMPSRASTAESIPVQTTVGYSEMYIRRRKRKQETPFHASVEQRVDVKPMVNRQGEDSVPIKLLQSDQQAIDQWNQLTSYVRNSVTDSLRQQRSMSDHSSGRGMEPRQGLHHQQQQFLQDEQPLQDPKVARQDYQRHVPQPQQIFINRASQMEPVHFKLERLISAPLRTTSSTEPIMASLYNIPDDDFIRICAGKIKKLLLTKGSIVTAAFACQYRLFPPIPKCQRKLSMKTSHPVWAAGKFFERLERLDLGTVLRPRGQGISTRFRKKRIDEMPSSARALLARINLPEEEYEKTYPKHRPNCDDDMLMSSLSDQTDTAGISTVYSDASGHVSFAPTSYSYTFADSSVNSNVSVYTDNATE</sequence>
<name>A0ABD3V4P5_SINWO</name>
<dbReference type="EMBL" id="JBJQND010000013">
    <property type="protein sequence ID" value="KAL3856425.1"/>
    <property type="molecule type" value="Genomic_DNA"/>
</dbReference>
<keyword evidence="3" id="KW-1185">Reference proteome</keyword>
<reference evidence="2 3" key="1">
    <citation type="submission" date="2024-11" db="EMBL/GenBank/DDBJ databases">
        <title>Chromosome-level genome assembly of the freshwater bivalve Anodonta woodiana.</title>
        <authorList>
            <person name="Chen X."/>
        </authorList>
    </citation>
    <scope>NUCLEOTIDE SEQUENCE [LARGE SCALE GENOMIC DNA]</scope>
    <source>
        <strain evidence="2">MN2024</strain>
        <tissue evidence="2">Gills</tissue>
    </source>
</reference>